<dbReference type="EC" id="2.6.1.42" evidence="6"/>
<dbReference type="InterPro" id="IPR043131">
    <property type="entry name" value="BCAT-like_N"/>
</dbReference>
<reference evidence="11" key="1">
    <citation type="submission" date="2023-03" db="EMBL/GenBank/DDBJ databases">
        <title>Lomoglobus Profundus gen. nov., sp. nov., a novel member of the phylum Verrucomicrobia, isolated from deep-marine sediment of South China Sea.</title>
        <authorList>
            <person name="Ahmad T."/>
            <person name="Ishaq S.E."/>
            <person name="Wang F."/>
        </authorList>
    </citation>
    <scope>NUCLEOTIDE SEQUENCE</scope>
    <source>
        <strain evidence="11">LMO-M01</strain>
    </source>
</reference>
<comment type="cofactor">
    <cofactor evidence="1">
        <name>pyridoxal 5'-phosphate</name>
        <dbReference type="ChEBI" id="CHEBI:597326"/>
    </cofactor>
</comment>
<dbReference type="FunFam" id="3.20.10.10:FF:000002">
    <property type="entry name" value="D-alanine aminotransferase"/>
    <property type="match status" value="1"/>
</dbReference>
<accession>A0AAF0I3R5</accession>
<evidence type="ECO:0000256" key="6">
    <source>
        <dbReference type="ARBA" id="ARBA00013053"/>
    </source>
</evidence>
<dbReference type="InterPro" id="IPR050571">
    <property type="entry name" value="Class-IV_PLP-Dep_Aminotrnsfr"/>
</dbReference>
<dbReference type="Proteomes" id="UP001218638">
    <property type="component" value="Chromosome"/>
</dbReference>
<evidence type="ECO:0000256" key="7">
    <source>
        <dbReference type="ARBA" id="ARBA00022898"/>
    </source>
</evidence>
<dbReference type="InterPro" id="IPR043132">
    <property type="entry name" value="BCAT-like_C"/>
</dbReference>
<comment type="pathway">
    <text evidence="4">Amino-acid biosynthesis; L-leucine biosynthesis; L-leucine from 3-methyl-2-oxobutanoate: step 4/4.</text>
</comment>
<proteinExistence type="inferred from homology"/>
<dbReference type="Pfam" id="PF01063">
    <property type="entry name" value="Aminotran_4"/>
    <property type="match status" value="1"/>
</dbReference>
<evidence type="ECO:0000256" key="9">
    <source>
        <dbReference type="ARBA" id="ARBA00048798"/>
    </source>
</evidence>
<evidence type="ECO:0000256" key="3">
    <source>
        <dbReference type="ARBA" id="ARBA00004931"/>
    </source>
</evidence>
<comment type="catalytic activity">
    <reaction evidence="8">
        <text>L-valine + 2-oxoglutarate = 3-methyl-2-oxobutanoate + L-glutamate</text>
        <dbReference type="Rhea" id="RHEA:24813"/>
        <dbReference type="ChEBI" id="CHEBI:11851"/>
        <dbReference type="ChEBI" id="CHEBI:16810"/>
        <dbReference type="ChEBI" id="CHEBI:29985"/>
        <dbReference type="ChEBI" id="CHEBI:57762"/>
        <dbReference type="EC" id="2.6.1.42"/>
    </reaction>
</comment>
<comment type="similarity">
    <text evidence="5">Belongs to the class-IV pyridoxal-phosphate-dependent aminotransferase family.</text>
</comment>
<name>A0AAF0I3R5_9BACT</name>
<evidence type="ECO:0000313" key="11">
    <source>
        <dbReference type="EMBL" id="WED66314.1"/>
    </source>
</evidence>
<gene>
    <name evidence="11" type="ORF">PXH66_05565</name>
</gene>
<comment type="pathway">
    <text evidence="2">Amino-acid biosynthesis; L-isoleucine biosynthesis; L-isoleucine from 2-oxobutanoate: step 4/4.</text>
</comment>
<evidence type="ECO:0000256" key="1">
    <source>
        <dbReference type="ARBA" id="ARBA00001933"/>
    </source>
</evidence>
<keyword evidence="12" id="KW-1185">Reference proteome</keyword>
<evidence type="ECO:0000256" key="4">
    <source>
        <dbReference type="ARBA" id="ARBA00005072"/>
    </source>
</evidence>
<comment type="catalytic activity">
    <reaction evidence="9">
        <text>L-isoleucine + 2-oxoglutarate = (S)-3-methyl-2-oxopentanoate + L-glutamate</text>
        <dbReference type="Rhea" id="RHEA:24801"/>
        <dbReference type="ChEBI" id="CHEBI:16810"/>
        <dbReference type="ChEBI" id="CHEBI:29985"/>
        <dbReference type="ChEBI" id="CHEBI:35146"/>
        <dbReference type="ChEBI" id="CHEBI:58045"/>
        <dbReference type="EC" id="2.6.1.42"/>
    </reaction>
</comment>
<keyword evidence="11" id="KW-0032">Aminotransferase</keyword>
<comment type="catalytic activity">
    <reaction evidence="10">
        <text>L-leucine + 2-oxoglutarate = 4-methyl-2-oxopentanoate + L-glutamate</text>
        <dbReference type="Rhea" id="RHEA:18321"/>
        <dbReference type="ChEBI" id="CHEBI:16810"/>
        <dbReference type="ChEBI" id="CHEBI:17865"/>
        <dbReference type="ChEBI" id="CHEBI:29985"/>
        <dbReference type="ChEBI" id="CHEBI:57427"/>
        <dbReference type="EC" id="2.6.1.42"/>
    </reaction>
</comment>
<dbReference type="Gene3D" id="3.20.10.10">
    <property type="entry name" value="D-amino Acid Aminotransferase, subunit A, domain 2"/>
    <property type="match status" value="1"/>
</dbReference>
<dbReference type="GO" id="GO:0008652">
    <property type="term" value="P:amino acid biosynthetic process"/>
    <property type="evidence" value="ECO:0007669"/>
    <property type="project" value="UniProtKB-ARBA"/>
</dbReference>
<dbReference type="RefSeq" id="WP_330927885.1">
    <property type="nucleotide sequence ID" value="NZ_CP119075.1"/>
</dbReference>
<evidence type="ECO:0000256" key="2">
    <source>
        <dbReference type="ARBA" id="ARBA00004824"/>
    </source>
</evidence>
<protein>
    <recommendedName>
        <fullName evidence="6">branched-chain-amino-acid transaminase</fullName>
        <ecNumber evidence="6">2.6.1.42</ecNumber>
    </recommendedName>
</protein>
<organism evidence="11 12">
    <name type="scientific">Synoicihabitans lomoniglobus</name>
    <dbReference type="NCBI Taxonomy" id="2909285"/>
    <lineage>
        <taxon>Bacteria</taxon>
        <taxon>Pseudomonadati</taxon>
        <taxon>Verrucomicrobiota</taxon>
        <taxon>Opitutia</taxon>
        <taxon>Opitutales</taxon>
        <taxon>Opitutaceae</taxon>
        <taxon>Synoicihabitans</taxon>
    </lineage>
</organism>
<dbReference type="SUPFAM" id="SSF56752">
    <property type="entry name" value="D-aminoacid aminotransferase-like PLP-dependent enzymes"/>
    <property type="match status" value="1"/>
</dbReference>
<dbReference type="AlphaFoldDB" id="A0AAF0I3R5"/>
<evidence type="ECO:0000256" key="10">
    <source>
        <dbReference type="ARBA" id="ARBA00049229"/>
    </source>
</evidence>
<dbReference type="GO" id="GO:0046394">
    <property type="term" value="P:carboxylic acid biosynthetic process"/>
    <property type="evidence" value="ECO:0007669"/>
    <property type="project" value="UniProtKB-ARBA"/>
</dbReference>
<dbReference type="EMBL" id="CP119075">
    <property type="protein sequence ID" value="WED66314.1"/>
    <property type="molecule type" value="Genomic_DNA"/>
</dbReference>
<dbReference type="Gene3D" id="3.30.470.10">
    <property type="match status" value="1"/>
</dbReference>
<comment type="pathway">
    <text evidence="3">Amino-acid biosynthesis; L-valine biosynthesis; L-valine from pyruvate: step 4/4.</text>
</comment>
<dbReference type="GO" id="GO:0004084">
    <property type="term" value="F:branched-chain-amino-acid transaminase activity"/>
    <property type="evidence" value="ECO:0007669"/>
    <property type="project" value="UniProtKB-EC"/>
</dbReference>
<keyword evidence="7" id="KW-0663">Pyridoxal phosphate</keyword>
<dbReference type="CDD" id="cd00449">
    <property type="entry name" value="PLPDE_IV"/>
    <property type="match status" value="1"/>
</dbReference>
<dbReference type="PANTHER" id="PTHR42743:SF11">
    <property type="entry name" value="AMINODEOXYCHORISMATE LYASE"/>
    <property type="match status" value="1"/>
</dbReference>
<dbReference type="InterPro" id="IPR036038">
    <property type="entry name" value="Aminotransferase-like"/>
</dbReference>
<evidence type="ECO:0000256" key="5">
    <source>
        <dbReference type="ARBA" id="ARBA00009320"/>
    </source>
</evidence>
<evidence type="ECO:0000256" key="8">
    <source>
        <dbReference type="ARBA" id="ARBA00048212"/>
    </source>
</evidence>
<dbReference type="PANTHER" id="PTHR42743">
    <property type="entry name" value="AMINO-ACID AMINOTRANSFERASE"/>
    <property type="match status" value="1"/>
</dbReference>
<keyword evidence="11" id="KW-0808">Transferase</keyword>
<dbReference type="InterPro" id="IPR001544">
    <property type="entry name" value="Aminotrans_IV"/>
</dbReference>
<sequence>MSPLNRGYLYGDAIYEVWRSYHGVIFAWQEHGARLVASAKALGMAIGWSPTELLTEVKRTVAAFRDHENFRGEVYIRLQISRGDGAVGLATALADEPGFIILVQPVPLMSPEKLEQGLNLHIAKQLRRNAPDTLNPAWKTGNYLNNLLCLREARESGADDAVILNQATAITEASTSNIGFIVGGKFITPPLSAGILAGITRRFIIDRVAASAGLSVEERTVRPADLATIEEALLLSTTKDVQPVARIDEHTFAVGPDTATRRLKAAFAAFAHQHSDAHPELSV</sequence>
<evidence type="ECO:0000313" key="12">
    <source>
        <dbReference type="Proteomes" id="UP001218638"/>
    </source>
</evidence>
<dbReference type="KEGG" id="slom:PXH66_05565"/>